<dbReference type="Pfam" id="PF20412">
    <property type="entry name" value="RALGAPB_N"/>
    <property type="match status" value="1"/>
</dbReference>
<evidence type="ECO:0000256" key="1">
    <source>
        <dbReference type="ARBA" id="ARBA00022553"/>
    </source>
</evidence>
<feature type="compositionally biased region" description="Basic residues" evidence="2">
    <location>
        <begin position="679"/>
        <end position="696"/>
    </location>
</feature>
<comment type="caution">
    <text evidence="4">The sequence shown here is derived from an EMBL/GenBank/DDBJ whole genome shotgun (WGS) entry which is preliminary data.</text>
</comment>
<gene>
    <name evidence="4" type="ORF">NQ315_009717</name>
</gene>
<dbReference type="PANTHER" id="PTHR10063:SF11">
    <property type="entry name" value="RHO GTPASE-ACTIVATING PROTEIN CG5521-RELATED"/>
    <property type="match status" value="1"/>
</dbReference>
<dbReference type="GO" id="GO:0005096">
    <property type="term" value="F:GTPase activator activity"/>
    <property type="evidence" value="ECO:0007669"/>
    <property type="project" value="InterPro"/>
</dbReference>
<dbReference type="InterPro" id="IPR046859">
    <property type="entry name" value="RGPA/RALGAPB_N"/>
</dbReference>
<dbReference type="GO" id="GO:0005634">
    <property type="term" value="C:nucleus"/>
    <property type="evidence" value="ECO:0007669"/>
    <property type="project" value="InterPro"/>
</dbReference>
<sequence length="1137" mass="128515">MFTKRNLVDIKKSTAKLQDPKKDVATRVKHLKIILDNVDISEAKGLFEANFSHIYHILYESFVQTETNLRQRVHKAHKEELECTLWILDQVLSLLPELIHRRWQIHSLGRLLGKLLHAGNSIKLKRQGIRYFLMWYQALNENAPEYVHNMFAALVPGFHNQSVLPAQSSGSVFHDMSAQNPITPLEILPILPPSSGEKPPEYISKFYLEALLEHMVHTVVKLEWQDKASYHHRCFNFLLEKFKIYYLPKICPNFCSETSVYRPNLDLPVLRKIETENEFVHCRVTLIMWLTNYMQQVKKNPEGGPSSIQSVQSPSQQAQFPHEDEAQIDSSHPSLDSTISLQTNKTTSDEELAVQIVRDVLCSTRDNVNFIHELYRQAFLLNFSHVAAIRKIIAVYKDLIQGNVAELPPYALELPDDVPRGSEELTAENGRPGRLRNDSYLGAIHKENLLVRAGMQNIYQLFMTQAANVFLLEISPHIPRMLEEQTDTCKRVLNIYRYMVMNTRMDNNTWQVEQLLLVLLQITSLVLGENPPKKKASTLGGKLAPAIFQTLIVTWIKANLNVMISRELWDRFLHVLTSLTNWEELIKEWAKTLETLTRVLARHVYNLDLTDLPLDRLNEHKSKRGRRGPRPENSTPSGGNDVGHPAVSRQDSSLPDGQSSSKRAKSSLPRSYSETNLTLKRRPTFVRHQSSKYRRSRSLDTLAPPPDTESTDRTRSPSPAPSSGLESNSIKDSPIQLDMFSSETHPLELSGENRGVVCGGAVRGWLPDVAVILWRRMLGALGDINQISDPKLHAQVFEYLVKLSDTLIKIKQNQGVSADNMSTPQAPELVPPLTLILPWCFGTLMLPDSFEAGKLNALRLLCTVTLNCDVKHRTYLPQFYRFLHSALTGTSKQFLNTCLKYLGPRFLSLQLPGSTLLLLDLVQACNTILNSNEKLEISPRTEAVSILANLLSLPDDLSSFSVLQPEQGVHMMACPDIKEHVVSILLRTGRREPRGKARCIALSALGIFVYKELNNQTFHPKVADAINVLLLALKFNNKVIAQLASNILFLLCDHAPLLWNHYPRLGNSIIWSLCSALFLHAPLNSTAGESDKALSTALLLCLGEWCMKLGPARLLEVSEYGESRGSCLLLEVFSRIL</sequence>
<protein>
    <recommendedName>
        <fullName evidence="3">Ral GTPase-activating protein subunit alpha/beta N-terminal domain-containing protein</fullName>
    </recommendedName>
</protein>
<proteinExistence type="predicted"/>
<feature type="compositionally biased region" description="Polar residues" evidence="2">
    <location>
        <begin position="649"/>
        <end position="661"/>
    </location>
</feature>
<keyword evidence="1" id="KW-0597">Phosphoprotein</keyword>
<feature type="region of interest" description="Disordered" evidence="2">
    <location>
        <begin position="618"/>
        <end position="730"/>
    </location>
</feature>
<dbReference type="InterPro" id="IPR016024">
    <property type="entry name" value="ARM-type_fold"/>
</dbReference>
<dbReference type="AlphaFoldDB" id="A0AAV8WI98"/>
<organism evidence="4 5">
    <name type="scientific">Exocentrus adspersus</name>
    <dbReference type="NCBI Taxonomy" id="1586481"/>
    <lineage>
        <taxon>Eukaryota</taxon>
        <taxon>Metazoa</taxon>
        <taxon>Ecdysozoa</taxon>
        <taxon>Arthropoda</taxon>
        <taxon>Hexapoda</taxon>
        <taxon>Insecta</taxon>
        <taxon>Pterygota</taxon>
        <taxon>Neoptera</taxon>
        <taxon>Endopterygota</taxon>
        <taxon>Coleoptera</taxon>
        <taxon>Polyphaga</taxon>
        <taxon>Cucujiformia</taxon>
        <taxon>Chrysomeloidea</taxon>
        <taxon>Cerambycidae</taxon>
        <taxon>Lamiinae</taxon>
        <taxon>Acanthocinini</taxon>
        <taxon>Exocentrus</taxon>
    </lineage>
</organism>
<feature type="compositionally biased region" description="Low complexity" evidence="2">
    <location>
        <begin position="306"/>
        <end position="319"/>
    </location>
</feature>
<accession>A0AAV8WI98</accession>
<dbReference type="GO" id="GO:0005737">
    <property type="term" value="C:cytoplasm"/>
    <property type="evidence" value="ECO:0007669"/>
    <property type="project" value="TreeGrafter"/>
</dbReference>
<evidence type="ECO:0000256" key="2">
    <source>
        <dbReference type="SAM" id="MobiDB-lite"/>
    </source>
</evidence>
<dbReference type="Proteomes" id="UP001159042">
    <property type="component" value="Unassembled WGS sequence"/>
</dbReference>
<dbReference type="EMBL" id="JANEYG010000001">
    <property type="protein sequence ID" value="KAJ8925865.1"/>
    <property type="molecule type" value="Genomic_DNA"/>
</dbReference>
<dbReference type="PANTHER" id="PTHR10063">
    <property type="entry name" value="TUBERIN"/>
    <property type="match status" value="1"/>
</dbReference>
<feature type="compositionally biased region" description="Polar residues" evidence="2">
    <location>
        <begin position="328"/>
        <end position="339"/>
    </location>
</feature>
<evidence type="ECO:0000313" key="4">
    <source>
        <dbReference type="EMBL" id="KAJ8925865.1"/>
    </source>
</evidence>
<evidence type="ECO:0000313" key="5">
    <source>
        <dbReference type="Proteomes" id="UP001159042"/>
    </source>
</evidence>
<name>A0AAV8WI98_9CUCU</name>
<dbReference type="InterPro" id="IPR027107">
    <property type="entry name" value="Tuberin/Ral-act_asu"/>
</dbReference>
<keyword evidence="5" id="KW-1185">Reference proteome</keyword>
<reference evidence="4 5" key="1">
    <citation type="journal article" date="2023" name="Insect Mol. Biol.">
        <title>Genome sequencing provides insights into the evolution of gene families encoding plant cell wall-degrading enzymes in longhorned beetles.</title>
        <authorList>
            <person name="Shin N.R."/>
            <person name="Okamura Y."/>
            <person name="Kirsch R."/>
            <person name="Pauchet Y."/>
        </authorList>
    </citation>
    <scope>NUCLEOTIDE SEQUENCE [LARGE SCALE GENOMIC DNA]</scope>
    <source>
        <strain evidence="4">EAD_L_NR</strain>
    </source>
</reference>
<evidence type="ECO:0000259" key="3">
    <source>
        <dbReference type="Pfam" id="PF20412"/>
    </source>
</evidence>
<feature type="region of interest" description="Disordered" evidence="2">
    <location>
        <begin position="301"/>
        <end position="339"/>
    </location>
</feature>
<feature type="domain" description="Ral GTPase-activating protein subunit alpha/beta N-terminal" evidence="3">
    <location>
        <begin position="482"/>
        <end position="606"/>
    </location>
</feature>
<feature type="compositionally biased region" description="Polar residues" evidence="2">
    <location>
        <begin position="668"/>
        <end position="678"/>
    </location>
</feature>
<dbReference type="SUPFAM" id="SSF48371">
    <property type="entry name" value="ARM repeat"/>
    <property type="match status" value="1"/>
</dbReference>